<dbReference type="EMBL" id="CAJVQA010008556">
    <property type="protein sequence ID" value="CAG8673624.1"/>
    <property type="molecule type" value="Genomic_DNA"/>
</dbReference>
<evidence type="ECO:0000313" key="2">
    <source>
        <dbReference type="Proteomes" id="UP000789759"/>
    </source>
</evidence>
<protein>
    <submittedName>
        <fullName evidence="1">4032_t:CDS:1</fullName>
    </submittedName>
</protein>
<keyword evidence="2" id="KW-1185">Reference proteome</keyword>
<dbReference type="Proteomes" id="UP000789759">
    <property type="component" value="Unassembled WGS sequence"/>
</dbReference>
<evidence type="ECO:0000313" key="1">
    <source>
        <dbReference type="EMBL" id="CAG8673624.1"/>
    </source>
</evidence>
<name>A0A9N9EH19_9GLOM</name>
<reference evidence="1" key="1">
    <citation type="submission" date="2021-06" db="EMBL/GenBank/DDBJ databases">
        <authorList>
            <person name="Kallberg Y."/>
            <person name="Tangrot J."/>
            <person name="Rosling A."/>
        </authorList>
    </citation>
    <scope>NUCLEOTIDE SEQUENCE</scope>
    <source>
        <strain evidence="1">FL966</strain>
    </source>
</reference>
<accession>A0A9N9EH19</accession>
<sequence>MHSKKLLNRLEPVKKINKVDEEIYESNKNMIDINNKVVKKTNEVAKDEI</sequence>
<dbReference type="AlphaFoldDB" id="A0A9N9EH19"/>
<gene>
    <name evidence="1" type="ORF">CPELLU_LOCUS10404</name>
</gene>
<comment type="caution">
    <text evidence="1">The sequence shown here is derived from an EMBL/GenBank/DDBJ whole genome shotgun (WGS) entry which is preliminary data.</text>
</comment>
<organism evidence="1 2">
    <name type="scientific">Cetraspora pellucida</name>
    <dbReference type="NCBI Taxonomy" id="1433469"/>
    <lineage>
        <taxon>Eukaryota</taxon>
        <taxon>Fungi</taxon>
        <taxon>Fungi incertae sedis</taxon>
        <taxon>Mucoromycota</taxon>
        <taxon>Glomeromycotina</taxon>
        <taxon>Glomeromycetes</taxon>
        <taxon>Diversisporales</taxon>
        <taxon>Gigasporaceae</taxon>
        <taxon>Cetraspora</taxon>
    </lineage>
</organism>
<proteinExistence type="predicted"/>